<dbReference type="Pfam" id="PF02618">
    <property type="entry name" value="YceG"/>
    <property type="match status" value="1"/>
</dbReference>
<feature type="transmembrane region" description="Helical" evidence="7">
    <location>
        <begin position="7"/>
        <end position="28"/>
    </location>
</feature>
<dbReference type="Proteomes" id="UP000231139">
    <property type="component" value="Unassembled WGS sequence"/>
</dbReference>
<keyword evidence="6 7" id="KW-0961">Cell wall biogenesis/degradation</keyword>
<dbReference type="Gene3D" id="3.30.1490.480">
    <property type="entry name" value="Endolytic murein transglycosylase"/>
    <property type="match status" value="1"/>
</dbReference>
<evidence type="ECO:0000256" key="5">
    <source>
        <dbReference type="ARBA" id="ARBA00023239"/>
    </source>
</evidence>
<organism evidence="8 9">
    <name type="scientific">Candidatus Nealsonbacteria bacterium CG11_big_fil_rev_8_21_14_0_20_35_11</name>
    <dbReference type="NCBI Taxonomy" id="1974713"/>
    <lineage>
        <taxon>Bacteria</taxon>
        <taxon>Candidatus Nealsoniibacteriota</taxon>
    </lineage>
</organism>
<feature type="site" description="Important for catalytic activity" evidence="7">
    <location>
        <position position="200"/>
    </location>
</feature>
<evidence type="ECO:0000256" key="2">
    <source>
        <dbReference type="ARBA" id="ARBA00022692"/>
    </source>
</evidence>
<evidence type="ECO:0000256" key="6">
    <source>
        <dbReference type="ARBA" id="ARBA00023316"/>
    </source>
</evidence>
<comment type="caution">
    <text evidence="8">The sequence shown here is derived from an EMBL/GenBank/DDBJ whole genome shotgun (WGS) entry which is preliminary data.</text>
</comment>
<keyword evidence="1 7" id="KW-1003">Cell membrane</keyword>
<evidence type="ECO:0000256" key="7">
    <source>
        <dbReference type="HAMAP-Rule" id="MF_02065"/>
    </source>
</evidence>
<dbReference type="NCBIfam" id="TIGR00247">
    <property type="entry name" value="endolytic transglycosylase MltG"/>
    <property type="match status" value="1"/>
</dbReference>
<dbReference type="PANTHER" id="PTHR30518:SF2">
    <property type="entry name" value="ENDOLYTIC MUREIN TRANSGLYCOSYLASE"/>
    <property type="match status" value="1"/>
</dbReference>
<comment type="subcellular location">
    <subcellularLocation>
        <location evidence="7">Cell membrane</location>
        <topology evidence="7">Single-pass membrane protein</topology>
    </subcellularLocation>
</comment>
<keyword evidence="2 7" id="KW-0812">Transmembrane</keyword>
<sequence>MKISLKISLVLLFGLLVGTFFYLIGQFFPCQFQAEKELFIISKGTSGQQVIDRLKEEGFIRNPRAFEVILKHYYPEGQIQAGGYFISKRMSAFKLVEILTLYPAQKWVTMPEGQRKEEIAEVLQKKLNWTSLQKEDFLLNCQEGYLFPDTYLLDLDYSVQNTTKRLEDQFKKEFQKITATGLNNLSKQDIVILASLVQREAAGEKEMPLVAGILLNRLREGMKLDVDATLQYYLGKPGDWWPKIIPQDREINSSYNTYLKAGLPPGPICNSGRAAMMAVLFPQETDFLYYIHNGEGKIFCAETYSKHLQNIERYLKK</sequence>
<dbReference type="InterPro" id="IPR003770">
    <property type="entry name" value="MLTG-like"/>
</dbReference>
<dbReference type="GO" id="GO:0005886">
    <property type="term" value="C:plasma membrane"/>
    <property type="evidence" value="ECO:0007669"/>
    <property type="project" value="UniProtKB-SubCell"/>
</dbReference>
<reference evidence="8 9" key="1">
    <citation type="submission" date="2017-09" db="EMBL/GenBank/DDBJ databases">
        <title>Depth-based differentiation of microbial function through sediment-hosted aquifers and enrichment of novel symbionts in the deep terrestrial subsurface.</title>
        <authorList>
            <person name="Probst A.J."/>
            <person name="Ladd B."/>
            <person name="Jarett J.K."/>
            <person name="Geller-Mcgrath D.E."/>
            <person name="Sieber C.M."/>
            <person name="Emerson J.B."/>
            <person name="Anantharaman K."/>
            <person name="Thomas B.C."/>
            <person name="Malmstrom R."/>
            <person name="Stieglmeier M."/>
            <person name="Klingl A."/>
            <person name="Woyke T."/>
            <person name="Ryan C.M."/>
            <person name="Banfield J.F."/>
        </authorList>
    </citation>
    <scope>NUCLEOTIDE SEQUENCE [LARGE SCALE GENOMIC DNA]</scope>
    <source>
        <strain evidence="8">CG11_big_fil_rev_8_21_14_0_20_35_11</strain>
    </source>
</reference>
<name>A0A2H0N1M2_9BACT</name>
<evidence type="ECO:0000256" key="3">
    <source>
        <dbReference type="ARBA" id="ARBA00022989"/>
    </source>
</evidence>
<dbReference type="HAMAP" id="MF_02065">
    <property type="entry name" value="MltG"/>
    <property type="match status" value="1"/>
</dbReference>
<comment type="catalytic activity">
    <reaction evidence="7">
        <text>a peptidoglycan chain = a peptidoglycan chain with N-acetyl-1,6-anhydromuramyl-[peptide] at the reducing end + a peptidoglycan chain with N-acetylglucosamine at the non-reducing end.</text>
        <dbReference type="EC" id="4.2.2.29"/>
    </reaction>
</comment>
<evidence type="ECO:0000256" key="4">
    <source>
        <dbReference type="ARBA" id="ARBA00023136"/>
    </source>
</evidence>
<dbReference type="EMBL" id="PCWK01000007">
    <property type="protein sequence ID" value="PIR02807.1"/>
    <property type="molecule type" value="Genomic_DNA"/>
</dbReference>
<comment type="similarity">
    <text evidence="7">Belongs to the transglycosylase MltG family.</text>
</comment>
<evidence type="ECO:0000256" key="1">
    <source>
        <dbReference type="ARBA" id="ARBA00022475"/>
    </source>
</evidence>
<comment type="function">
    <text evidence="7">Functions as a peptidoglycan terminase that cleaves nascent peptidoglycan strands endolytically to terminate their elongation.</text>
</comment>
<gene>
    <name evidence="7" type="primary">mltG</name>
    <name evidence="8" type="ORF">COV62_00345</name>
</gene>
<accession>A0A2H0N1M2</accession>
<keyword evidence="4 7" id="KW-0472">Membrane</keyword>
<dbReference type="GO" id="GO:0008932">
    <property type="term" value="F:lytic endotransglycosylase activity"/>
    <property type="evidence" value="ECO:0007669"/>
    <property type="project" value="UniProtKB-UniRule"/>
</dbReference>
<dbReference type="GO" id="GO:0009252">
    <property type="term" value="P:peptidoglycan biosynthetic process"/>
    <property type="evidence" value="ECO:0007669"/>
    <property type="project" value="UniProtKB-UniRule"/>
</dbReference>
<proteinExistence type="inferred from homology"/>
<dbReference type="CDD" id="cd08010">
    <property type="entry name" value="MltG_like"/>
    <property type="match status" value="1"/>
</dbReference>
<dbReference type="EC" id="4.2.2.29" evidence="7"/>
<keyword evidence="5 7" id="KW-0456">Lyase</keyword>
<evidence type="ECO:0000313" key="9">
    <source>
        <dbReference type="Proteomes" id="UP000231139"/>
    </source>
</evidence>
<evidence type="ECO:0000313" key="8">
    <source>
        <dbReference type="EMBL" id="PIR02807.1"/>
    </source>
</evidence>
<dbReference type="PANTHER" id="PTHR30518">
    <property type="entry name" value="ENDOLYTIC MUREIN TRANSGLYCOSYLASE"/>
    <property type="match status" value="1"/>
</dbReference>
<dbReference type="AlphaFoldDB" id="A0A2H0N1M2"/>
<keyword evidence="3 7" id="KW-1133">Transmembrane helix</keyword>
<protein>
    <recommendedName>
        <fullName evidence="7">Endolytic murein transglycosylase</fullName>
        <ecNumber evidence="7">4.2.2.29</ecNumber>
    </recommendedName>
    <alternativeName>
        <fullName evidence="7">Peptidoglycan lytic transglycosylase</fullName>
    </alternativeName>
    <alternativeName>
        <fullName evidence="7">Peptidoglycan polymerization terminase</fullName>
    </alternativeName>
</protein>
<dbReference type="GO" id="GO:0071555">
    <property type="term" value="P:cell wall organization"/>
    <property type="evidence" value="ECO:0007669"/>
    <property type="project" value="UniProtKB-KW"/>
</dbReference>